<dbReference type="Proteomes" id="UP000091857">
    <property type="component" value="Chromosome 16"/>
</dbReference>
<gene>
    <name evidence="1" type="ORF">MANES_16G057463v8</name>
</gene>
<name>A0ACB7G5W0_MANES</name>
<proteinExistence type="predicted"/>
<protein>
    <submittedName>
        <fullName evidence="1">Uncharacterized protein</fullName>
    </submittedName>
</protein>
<comment type="caution">
    <text evidence="1">The sequence shown here is derived from an EMBL/GenBank/DDBJ whole genome shotgun (WGS) entry which is preliminary data.</text>
</comment>
<sequence length="161" mass="18464">MLKNFKMNVLKGIGTPMNSKIKLDRDEKGKEVDKKLYRSMVGSLLYLNASRSDIHFSMYLCDRFQSNPKESQLIAIKRIFRYLISTPSVGLYYPKCKNLNLIEYSDSDFAISRMDRKSTSETCQFLGHALVYWFSKKQTSVALSTVEAEYIAAESCVAKIL</sequence>
<accession>A0ACB7G5W0</accession>
<keyword evidence="2" id="KW-1185">Reference proteome</keyword>
<organism evidence="1 2">
    <name type="scientific">Manihot esculenta</name>
    <name type="common">Cassava</name>
    <name type="synonym">Jatropha manihot</name>
    <dbReference type="NCBI Taxonomy" id="3983"/>
    <lineage>
        <taxon>Eukaryota</taxon>
        <taxon>Viridiplantae</taxon>
        <taxon>Streptophyta</taxon>
        <taxon>Embryophyta</taxon>
        <taxon>Tracheophyta</taxon>
        <taxon>Spermatophyta</taxon>
        <taxon>Magnoliopsida</taxon>
        <taxon>eudicotyledons</taxon>
        <taxon>Gunneridae</taxon>
        <taxon>Pentapetalae</taxon>
        <taxon>rosids</taxon>
        <taxon>fabids</taxon>
        <taxon>Malpighiales</taxon>
        <taxon>Euphorbiaceae</taxon>
        <taxon>Crotonoideae</taxon>
        <taxon>Manihoteae</taxon>
        <taxon>Manihot</taxon>
    </lineage>
</organism>
<dbReference type="EMBL" id="CM004402">
    <property type="protein sequence ID" value="KAG8635652.1"/>
    <property type="molecule type" value="Genomic_DNA"/>
</dbReference>
<evidence type="ECO:0000313" key="1">
    <source>
        <dbReference type="EMBL" id="KAG8635652.1"/>
    </source>
</evidence>
<evidence type="ECO:0000313" key="2">
    <source>
        <dbReference type="Proteomes" id="UP000091857"/>
    </source>
</evidence>
<reference evidence="2" key="1">
    <citation type="journal article" date="2016" name="Nat. Biotechnol.">
        <title>Sequencing wild and cultivated cassava and related species reveals extensive interspecific hybridization and genetic diversity.</title>
        <authorList>
            <person name="Bredeson J.V."/>
            <person name="Lyons J.B."/>
            <person name="Prochnik S.E."/>
            <person name="Wu G.A."/>
            <person name="Ha C.M."/>
            <person name="Edsinger-Gonzales E."/>
            <person name="Grimwood J."/>
            <person name="Schmutz J."/>
            <person name="Rabbi I.Y."/>
            <person name="Egesi C."/>
            <person name="Nauluvula P."/>
            <person name="Lebot V."/>
            <person name="Ndunguru J."/>
            <person name="Mkamilo G."/>
            <person name="Bart R.S."/>
            <person name="Setter T.L."/>
            <person name="Gleadow R.M."/>
            <person name="Kulakow P."/>
            <person name="Ferguson M.E."/>
            <person name="Rounsley S."/>
            <person name="Rokhsar D.S."/>
        </authorList>
    </citation>
    <scope>NUCLEOTIDE SEQUENCE [LARGE SCALE GENOMIC DNA]</scope>
    <source>
        <strain evidence="2">cv. AM560-2</strain>
    </source>
</reference>